<gene>
    <name evidence="14" type="ORF">SAMN05421647_104126</name>
</gene>
<dbReference type="CDD" id="cd07325">
    <property type="entry name" value="M48_Ste24p_like"/>
    <property type="match status" value="1"/>
</dbReference>
<keyword evidence="15" id="KW-1185">Reference proteome</keyword>
<dbReference type="AlphaFoldDB" id="A0A1N6SAA8"/>
<evidence type="ECO:0000256" key="1">
    <source>
        <dbReference type="ARBA" id="ARBA00004651"/>
    </source>
</evidence>
<feature type="domain" description="Peptidase M48" evidence="13">
    <location>
        <begin position="164"/>
        <end position="250"/>
    </location>
</feature>
<keyword evidence="10 12" id="KW-0472">Membrane</keyword>
<dbReference type="Proteomes" id="UP000186895">
    <property type="component" value="Unassembled WGS sequence"/>
</dbReference>
<evidence type="ECO:0000256" key="12">
    <source>
        <dbReference type="SAM" id="Phobius"/>
    </source>
</evidence>
<dbReference type="STRING" id="49186.SAMN05421647_104126"/>
<name>A0A1N6SAA8_9GAMM</name>
<evidence type="ECO:0000256" key="9">
    <source>
        <dbReference type="ARBA" id="ARBA00023049"/>
    </source>
</evidence>
<proteinExistence type="inferred from homology"/>
<comment type="cofactor">
    <cofactor evidence="11">
        <name>Zn(2+)</name>
        <dbReference type="ChEBI" id="CHEBI:29105"/>
    </cofactor>
    <text evidence="11">Binds 1 zinc ion per subunit.</text>
</comment>
<evidence type="ECO:0000256" key="3">
    <source>
        <dbReference type="ARBA" id="ARBA00022670"/>
    </source>
</evidence>
<evidence type="ECO:0000256" key="10">
    <source>
        <dbReference type="ARBA" id="ARBA00023136"/>
    </source>
</evidence>
<accession>A0A1N6SAA8</accession>
<feature type="transmembrane region" description="Helical" evidence="12">
    <location>
        <begin position="21"/>
        <end position="52"/>
    </location>
</feature>
<keyword evidence="3 11" id="KW-0645">Protease</keyword>
<evidence type="ECO:0000259" key="13">
    <source>
        <dbReference type="Pfam" id="PF01435"/>
    </source>
</evidence>
<keyword evidence="8 12" id="KW-1133">Transmembrane helix</keyword>
<evidence type="ECO:0000256" key="8">
    <source>
        <dbReference type="ARBA" id="ARBA00022989"/>
    </source>
</evidence>
<dbReference type="RefSeq" id="WP_175611999.1">
    <property type="nucleotide sequence ID" value="NZ_FTMN01000004.1"/>
</dbReference>
<evidence type="ECO:0000256" key="4">
    <source>
        <dbReference type="ARBA" id="ARBA00022692"/>
    </source>
</evidence>
<dbReference type="PANTHER" id="PTHR43221:SF1">
    <property type="entry name" value="PROTEASE HTPX"/>
    <property type="match status" value="1"/>
</dbReference>
<evidence type="ECO:0000256" key="11">
    <source>
        <dbReference type="RuleBase" id="RU003983"/>
    </source>
</evidence>
<evidence type="ECO:0000313" key="14">
    <source>
        <dbReference type="EMBL" id="SIQ37876.1"/>
    </source>
</evidence>
<organism evidence="14 15">
    <name type="scientific">Marinobacterium stanieri</name>
    <dbReference type="NCBI Taxonomy" id="49186"/>
    <lineage>
        <taxon>Bacteria</taxon>
        <taxon>Pseudomonadati</taxon>
        <taxon>Pseudomonadota</taxon>
        <taxon>Gammaproteobacteria</taxon>
        <taxon>Oceanospirillales</taxon>
        <taxon>Oceanospirillaceae</taxon>
        <taxon>Marinobacterium</taxon>
    </lineage>
</organism>
<keyword evidence="2" id="KW-1003">Cell membrane</keyword>
<dbReference type="GO" id="GO:0005886">
    <property type="term" value="C:plasma membrane"/>
    <property type="evidence" value="ECO:0007669"/>
    <property type="project" value="UniProtKB-SubCell"/>
</dbReference>
<dbReference type="InterPro" id="IPR050083">
    <property type="entry name" value="HtpX_protease"/>
</dbReference>
<comment type="subcellular location">
    <subcellularLocation>
        <location evidence="1">Cell membrane</location>
        <topology evidence="1">Multi-pass membrane protein</topology>
    </subcellularLocation>
</comment>
<reference evidence="14 15" key="1">
    <citation type="submission" date="2017-01" db="EMBL/GenBank/DDBJ databases">
        <authorList>
            <person name="Mah S.A."/>
            <person name="Swanson W.J."/>
            <person name="Moy G.W."/>
            <person name="Vacquier V.D."/>
        </authorList>
    </citation>
    <scope>NUCLEOTIDE SEQUENCE [LARGE SCALE GENOMIC DNA]</scope>
    <source>
        <strain evidence="14 15">DSM 7027</strain>
    </source>
</reference>
<dbReference type="PANTHER" id="PTHR43221">
    <property type="entry name" value="PROTEASE HTPX"/>
    <property type="match status" value="1"/>
</dbReference>
<keyword evidence="4 12" id="KW-0812">Transmembrane</keyword>
<keyword evidence="7 11" id="KW-0862">Zinc</keyword>
<keyword evidence="5" id="KW-0479">Metal-binding</keyword>
<keyword evidence="9 11" id="KW-0482">Metalloprotease</keyword>
<evidence type="ECO:0000256" key="5">
    <source>
        <dbReference type="ARBA" id="ARBA00022723"/>
    </source>
</evidence>
<dbReference type="EMBL" id="FTMN01000004">
    <property type="protein sequence ID" value="SIQ37876.1"/>
    <property type="molecule type" value="Genomic_DNA"/>
</dbReference>
<comment type="similarity">
    <text evidence="11">Belongs to the peptidase M48 family.</text>
</comment>
<feature type="domain" description="Peptidase M48" evidence="13">
    <location>
        <begin position="72"/>
        <end position="153"/>
    </location>
</feature>
<dbReference type="InterPro" id="IPR001915">
    <property type="entry name" value="Peptidase_M48"/>
</dbReference>
<dbReference type="GO" id="GO:0006508">
    <property type="term" value="P:proteolysis"/>
    <property type="evidence" value="ECO:0007669"/>
    <property type="project" value="UniProtKB-KW"/>
</dbReference>
<dbReference type="eggNOG" id="COG0501">
    <property type="taxonomic scope" value="Bacteria"/>
</dbReference>
<protein>
    <submittedName>
        <fullName evidence="14">Zn-dependent protease with chaperone function</fullName>
    </submittedName>
</protein>
<dbReference type="GO" id="GO:0004222">
    <property type="term" value="F:metalloendopeptidase activity"/>
    <property type="evidence" value="ECO:0007669"/>
    <property type="project" value="InterPro"/>
</dbReference>
<sequence>MISVNELRHPKEKLYRLICMVIGGLIWASLLLGTMFSILVVLLPLALALWLAGRFFRAALFGNSVLVDEQQYAGLNAMVKAVGQQLGMSRVPETFVVNSGGMTNALAIKFLSTSYVLLFSSLVDLLWEEKNHDRVRMIVAHELAHHAAGHVNFWIDLLMKPAMFVPFLGSAYSRACELTADRVAAACIPANREAAVTAMITLASGSQVLTPHTSVEAFKRQEQKIPSGFGFLQEILSSHPRMTKRILAIEAFYDSRTVQPVAAQAA</sequence>
<evidence type="ECO:0000313" key="15">
    <source>
        <dbReference type="Proteomes" id="UP000186895"/>
    </source>
</evidence>
<evidence type="ECO:0000256" key="7">
    <source>
        <dbReference type="ARBA" id="ARBA00022833"/>
    </source>
</evidence>
<keyword evidence="6 11" id="KW-0378">Hydrolase</keyword>
<evidence type="ECO:0000256" key="2">
    <source>
        <dbReference type="ARBA" id="ARBA00022475"/>
    </source>
</evidence>
<dbReference type="Gene3D" id="3.30.2010.10">
    <property type="entry name" value="Metalloproteases ('zincins'), catalytic domain"/>
    <property type="match status" value="1"/>
</dbReference>
<dbReference type="Pfam" id="PF01435">
    <property type="entry name" value="Peptidase_M48"/>
    <property type="match status" value="2"/>
</dbReference>
<dbReference type="GO" id="GO:0046872">
    <property type="term" value="F:metal ion binding"/>
    <property type="evidence" value="ECO:0007669"/>
    <property type="project" value="UniProtKB-KW"/>
</dbReference>
<evidence type="ECO:0000256" key="6">
    <source>
        <dbReference type="ARBA" id="ARBA00022801"/>
    </source>
</evidence>